<dbReference type="AlphaFoldDB" id="A0A1Y6C6X9"/>
<keyword evidence="2" id="KW-1185">Reference proteome</keyword>
<proteinExistence type="predicted"/>
<dbReference type="InterPro" id="IPR016039">
    <property type="entry name" value="Thiolase-like"/>
</dbReference>
<dbReference type="Proteomes" id="UP000192907">
    <property type="component" value="Unassembled WGS sequence"/>
</dbReference>
<organism evidence="1 2">
    <name type="scientific">Pseudobacteriovorax antillogorgiicola</name>
    <dbReference type="NCBI Taxonomy" id="1513793"/>
    <lineage>
        <taxon>Bacteria</taxon>
        <taxon>Pseudomonadati</taxon>
        <taxon>Bdellovibrionota</taxon>
        <taxon>Oligoflexia</taxon>
        <taxon>Oligoflexales</taxon>
        <taxon>Pseudobacteriovoracaceae</taxon>
        <taxon>Pseudobacteriovorax</taxon>
    </lineage>
</organism>
<dbReference type="SUPFAM" id="SSF53901">
    <property type="entry name" value="Thiolase-like"/>
    <property type="match status" value="1"/>
</dbReference>
<protein>
    <recommendedName>
        <fullName evidence="3">3-oxoacyl-[acyl-carrier-protein] synthase-3</fullName>
    </recommendedName>
</protein>
<dbReference type="Gene3D" id="3.40.47.10">
    <property type="match status" value="1"/>
</dbReference>
<sequence>MLSRIGIVDGAYCLPGSAQDIKKWGPKVGVSQDRVKRLISNGCKHFHISSDESDSDLVVRAIESLWDKLPFVIDTKDISFIIHARTQPFSIPAPPESLLSHVKRRFGFDPLLDLSLSQLACASVMKAIEISLSMLTSNPEASYALVLTSDRVFGEAEYRLRQDGGIQSDGGGALLLGRKNVKAWIAPPMFRYRSKLHLGPLAPGNAQIIAQTCWKDSRDLILQSIDTYQLGPTDILPINADLSLWQLIIKSLAWNTDRLFAGNIKRRGHACSNDFIINMVDYGFERITENCPILSFGQSNLGTQACMISYPVNQYWEAHFESLA</sequence>
<dbReference type="RefSeq" id="WP_132320105.1">
    <property type="nucleotide sequence ID" value="NZ_FWZT01000011.1"/>
</dbReference>
<dbReference type="OrthoDB" id="8985188at2"/>
<evidence type="ECO:0008006" key="3">
    <source>
        <dbReference type="Google" id="ProtNLM"/>
    </source>
</evidence>
<accession>A0A1Y6C6X9</accession>
<name>A0A1Y6C6X9_9BACT</name>
<evidence type="ECO:0000313" key="2">
    <source>
        <dbReference type="Proteomes" id="UP000192907"/>
    </source>
</evidence>
<dbReference type="STRING" id="1513793.SAMN06296036_11195"/>
<gene>
    <name evidence="1" type="ORF">SAMN06296036_11195</name>
</gene>
<dbReference type="EMBL" id="FWZT01000011">
    <property type="protein sequence ID" value="SMF37455.1"/>
    <property type="molecule type" value="Genomic_DNA"/>
</dbReference>
<dbReference type="GO" id="GO:0016746">
    <property type="term" value="F:acyltransferase activity"/>
    <property type="evidence" value="ECO:0007669"/>
    <property type="project" value="InterPro"/>
</dbReference>
<evidence type="ECO:0000313" key="1">
    <source>
        <dbReference type="EMBL" id="SMF37455.1"/>
    </source>
</evidence>
<reference evidence="2" key="1">
    <citation type="submission" date="2017-04" db="EMBL/GenBank/DDBJ databases">
        <authorList>
            <person name="Varghese N."/>
            <person name="Submissions S."/>
        </authorList>
    </citation>
    <scope>NUCLEOTIDE SEQUENCE [LARGE SCALE GENOMIC DNA]</scope>
    <source>
        <strain evidence="2">RKEM611</strain>
    </source>
</reference>